<comment type="catalytic activity">
    <reaction evidence="13">
        <text>RNA(n) + ATP = RNA(n)-3'-adenine ribonucleotide + diphosphate</text>
        <dbReference type="Rhea" id="RHEA:11332"/>
        <dbReference type="Rhea" id="RHEA-COMP:14527"/>
        <dbReference type="Rhea" id="RHEA-COMP:17347"/>
        <dbReference type="ChEBI" id="CHEBI:30616"/>
        <dbReference type="ChEBI" id="CHEBI:33019"/>
        <dbReference type="ChEBI" id="CHEBI:140395"/>
        <dbReference type="ChEBI" id="CHEBI:173115"/>
        <dbReference type="EC" id="2.7.7.19"/>
    </reaction>
</comment>
<evidence type="ECO:0000259" key="17">
    <source>
        <dbReference type="Pfam" id="PF20750"/>
    </source>
</evidence>
<evidence type="ECO:0000256" key="12">
    <source>
        <dbReference type="ARBA" id="ARBA00023242"/>
    </source>
</evidence>
<dbReference type="SUPFAM" id="SSF81631">
    <property type="entry name" value="PAP/OAS1 substrate-binding domain"/>
    <property type="match status" value="1"/>
</dbReference>
<evidence type="ECO:0000313" key="18">
    <source>
        <dbReference type="EMBL" id="KAH0516097.1"/>
    </source>
</evidence>
<dbReference type="SUPFAM" id="SSF81301">
    <property type="entry name" value="Nucleotidyltransferase"/>
    <property type="match status" value="1"/>
</dbReference>
<dbReference type="Gene3D" id="1.10.1410.10">
    <property type="match status" value="2"/>
</dbReference>
<evidence type="ECO:0000313" key="19">
    <source>
        <dbReference type="Proteomes" id="UP000710432"/>
    </source>
</evidence>
<keyword evidence="6" id="KW-0507">mRNA processing</keyword>
<comment type="subcellular location">
    <subcellularLocation>
        <location evidence="3">Nucleus</location>
    </subcellularLocation>
</comment>
<sequence>MQNERDCKPSTVSCGSISGLLRKNELIKMSELLRTVGLWQRAASSYYPTCFQGQLAGTSAARCPPLRKGTSRTRGSAGRPAGDSGVAVSPLPPAPCRPLLRTPPDRDEGGKARVAEEDKRSVTLLPQPGLSPPAPVCIGAKIIPLPPPPPCRTRYLQVFRRENTMLDSQHQQKHYGITSPISLACPKEIDHIYTQKLIDAMKPFGVFEDEEELNHRLVVLGKLNNLVKQWISDISESKAVEDAFVPVIKFEFDGIEVNPSDRYHLMPIITPAYPQQNSTYNVSTSTRTVMVEEFKQGLAVTDEILQGKSDWSKLLEPPNFFQKYRVGLVESKIRVLVGNLERNEFITLAHVNPQSFPGNKEHHKANNYVSMWFLGIIFRRVENAESVNIDLTYDIQSFTDTEILQKKKKSLSDVSRSSGGLQSKRSSLDSSCLDSSRDTDSGTPFPSPVSTNKSSNPDSPAGEAERNSTEPATVVVEKLPSVPPAQGLSIPVIGAKVDPTAKAASSPSVCTIPTVVGRNVIPRVTTPHNPVQGQPHLNGLSNISKNVTPKRSHSPPTDGTSKRLKDIEKFIRLESAFKDSRAAEDRKRKPMDAIGGESMPIPTIDTSRKKRLPSKELPDSSSPVPASNIRVIKNSIRLTLNR</sequence>
<feature type="compositionally biased region" description="Polar residues" evidence="14">
    <location>
        <begin position="442"/>
        <end position="458"/>
    </location>
</feature>
<comment type="caution">
    <text evidence="18">The sequence shown here is derived from an EMBL/GenBank/DDBJ whole genome shotgun (WGS) entry which is preliminary data.</text>
</comment>
<dbReference type="GO" id="GO:0005634">
    <property type="term" value="C:nucleus"/>
    <property type="evidence" value="ECO:0007669"/>
    <property type="project" value="UniProtKB-SubCell"/>
</dbReference>
<dbReference type="InterPro" id="IPR007010">
    <property type="entry name" value="PolA_pol_RNA-bd_dom"/>
</dbReference>
<dbReference type="GO" id="GO:0006397">
    <property type="term" value="P:mRNA processing"/>
    <property type="evidence" value="ECO:0007669"/>
    <property type="project" value="UniProtKB-KW"/>
</dbReference>
<evidence type="ECO:0000256" key="4">
    <source>
        <dbReference type="ARBA" id="ARBA00010912"/>
    </source>
</evidence>
<dbReference type="Pfam" id="PF04928">
    <property type="entry name" value="PAP_central"/>
    <property type="match status" value="1"/>
</dbReference>
<dbReference type="PANTHER" id="PTHR10682">
    <property type="entry name" value="POLY A POLYMERASE"/>
    <property type="match status" value="1"/>
</dbReference>
<dbReference type="Pfam" id="PF20750">
    <property type="entry name" value="PAP_NTPase"/>
    <property type="match status" value="1"/>
</dbReference>
<keyword evidence="10" id="KW-0067">ATP-binding</keyword>
<dbReference type="AlphaFoldDB" id="A0A8J6L6F6"/>
<feature type="region of interest" description="Disordered" evidence="14">
    <location>
        <begin position="527"/>
        <end position="563"/>
    </location>
</feature>
<dbReference type="EC" id="2.7.7.19" evidence="5"/>
<dbReference type="InterPro" id="IPR048840">
    <property type="entry name" value="PolA_pol_NTPase"/>
</dbReference>
<evidence type="ECO:0000256" key="11">
    <source>
        <dbReference type="ARBA" id="ARBA00022842"/>
    </source>
</evidence>
<feature type="domain" description="Poly(A) polymerase central" evidence="16">
    <location>
        <begin position="256"/>
        <end position="316"/>
    </location>
</feature>
<evidence type="ECO:0000256" key="7">
    <source>
        <dbReference type="ARBA" id="ARBA00022679"/>
    </source>
</evidence>
<protein>
    <recommendedName>
        <fullName evidence="5">polynucleotide adenylyltransferase</fullName>
        <ecNumber evidence="5">2.7.7.19</ecNumber>
    </recommendedName>
</protein>
<evidence type="ECO:0000256" key="10">
    <source>
        <dbReference type="ARBA" id="ARBA00022840"/>
    </source>
</evidence>
<feature type="compositionally biased region" description="Basic and acidic residues" evidence="14">
    <location>
        <begin position="580"/>
        <end position="591"/>
    </location>
</feature>
<dbReference type="GO" id="GO:0005524">
    <property type="term" value="F:ATP binding"/>
    <property type="evidence" value="ECO:0007669"/>
    <property type="project" value="UniProtKB-KW"/>
</dbReference>
<feature type="compositionally biased region" description="Polar residues" evidence="14">
    <location>
        <begin position="412"/>
        <end position="421"/>
    </location>
</feature>
<evidence type="ECO:0000259" key="16">
    <source>
        <dbReference type="Pfam" id="PF04928"/>
    </source>
</evidence>
<feature type="region of interest" description="Disordered" evidence="14">
    <location>
        <begin position="580"/>
        <end position="628"/>
    </location>
</feature>
<dbReference type="GO" id="GO:0031123">
    <property type="term" value="P:RNA 3'-end processing"/>
    <property type="evidence" value="ECO:0007669"/>
    <property type="project" value="InterPro"/>
</dbReference>
<dbReference type="Proteomes" id="UP000710432">
    <property type="component" value="Unassembled WGS sequence"/>
</dbReference>
<evidence type="ECO:0000256" key="3">
    <source>
        <dbReference type="ARBA" id="ARBA00004123"/>
    </source>
</evidence>
<feature type="domain" description="Poly(A) polymerase RNA-binding" evidence="15">
    <location>
        <begin position="326"/>
        <end position="364"/>
    </location>
</feature>
<feature type="region of interest" description="Disordered" evidence="14">
    <location>
        <begin position="409"/>
        <end position="472"/>
    </location>
</feature>
<keyword evidence="11" id="KW-0460">Magnesium</keyword>
<feature type="compositionally biased region" description="Basic and acidic residues" evidence="14">
    <location>
        <begin position="103"/>
        <end position="121"/>
    </location>
</feature>
<evidence type="ECO:0000259" key="15">
    <source>
        <dbReference type="Pfam" id="PF04926"/>
    </source>
</evidence>
<feature type="compositionally biased region" description="Low complexity" evidence="14">
    <location>
        <begin position="423"/>
        <end position="434"/>
    </location>
</feature>
<keyword evidence="8" id="KW-0479">Metal-binding</keyword>
<keyword evidence="9" id="KW-0547">Nucleotide-binding</keyword>
<feature type="region of interest" description="Disordered" evidence="14">
    <location>
        <begin position="61"/>
        <end position="126"/>
    </location>
</feature>
<evidence type="ECO:0000256" key="6">
    <source>
        <dbReference type="ARBA" id="ARBA00022664"/>
    </source>
</evidence>
<evidence type="ECO:0000256" key="2">
    <source>
        <dbReference type="ARBA" id="ARBA00001946"/>
    </source>
</evidence>
<name>A0A8J6L6F6_MICOH</name>
<evidence type="ECO:0000256" key="5">
    <source>
        <dbReference type="ARBA" id="ARBA00012388"/>
    </source>
</evidence>
<dbReference type="GO" id="GO:0003723">
    <property type="term" value="F:RNA binding"/>
    <property type="evidence" value="ECO:0007669"/>
    <property type="project" value="InterPro"/>
</dbReference>
<dbReference type="InterPro" id="IPR011068">
    <property type="entry name" value="NuclTrfase_I-like_C"/>
</dbReference>
<dbReference type="SUPFAM" id="SSF55003">
    <property type="entry name" value="PAP/Archaeal CCA-adding enzyme, C-terminal domain"/>
    <property type="match status" value="1"/>
</dbReference>
<evidence type="ECO:0000256" key="13">
    <source>
        <dbReference type="ARBA" id="ARBA00048830"/>
    </source>
</evidence>
<dbReference type="Pfam" id="PF04926">
    <property type="entry name" value="PAP_RNA-bind"/>
    <property type="match status" value="1"/>
</dbReference>
<keyword evidence="12" id="KW-0539">Nucleus</keyword>
<proteinExistence type="inferred from homology"/>
<evidence type="ECO:0000256" key="14">
    <source>
        <dbReference type="SAM" id="MobiDB-lite"/>
    </source>
</evidence>
<dbReference type="GO" id="GO:0046872">
    <property type="term" value="F:metal ion binding"/>
    <property type="evidence" value="ECO:0007669"/>
    <property type="project" value="UniProtKB-KW"/>
</dbReference>
<comment type="cofactor">
    <cofactor evidence="1">
        <name>Mn(2+)</name>
        <dbReference type="ChEBI" id="CHEBI:29035"/>
    </cofactor>
</comment>
<gene>
    <name evidence="18" type="ORF">LTLLF_128135</name>
</gene>
<dbReference type="InterPro" id="IPR007012">
    <property type="entry name" value="PolA_pol_cen_dom"/>
</dbReference>
<feature type="domain" description="Poly(A) polymerase nucleotidyltransferase" evidence="17">
    <location>
        <begin position="176"/>
        <end position="239"/>
    </location>
</feature>
<evidence type="ECO:0000256" key="9">
    <source>
        <dbReference type="ARBA" id="ARBA00022741"/>
    </source>
</evidence>
<evidence type="ECO:0000256" key="8">
    <source>
        <dbReference type="ARBA" id="ARBA00022723"/>
    </source>
</evidence>
<comment type="cofactor">
    <cofactor evidence="2">
        <name>Mg(2+)</name>
        <dbReference type="ChEBI" id="CHEBI:18420"/>
    </cofactor>
</comment>
<dbReference type="InterPro" id="IPR043519">
    <property type="entry name" value="NT_sf"/>
</dbReference>
<dbReference type="EMBL" id="JAATJU010020763">
    <property type="protein sequence ID" value="KAH0516097.1"/>
    <property type="molecule type" value="Genomic_DNA"/>
</dbReference>
<organism evidence="18 19">
    <name type="scientific">Microtus ochrogaster</name>
    <name type="common">Prairie vole</name>
    <dbReference type="NCBI Taxonomy" id="79684"/>
    <lineage>
        <taxon>Eukaryota</taxon>
        <taxon>Metazoa</taxon>
        <taxon>Chordata</taxon>
        <taxon>Craniata</taxon>
        <taxon>Vertebrata</taxon>
        <taxon>Euteleostomi</taxon>
        <taxon>Mammalia</taxon>
        <taxon>Eutheria</taxon>
        <taxon>Euarchontoglires</taxon>
        <taxon>Glires</taxon>
        <taxon>Rodentia</taxon>
        <taxon>Myomorpha</taxon>
        <taxon>Muroidea</taxon>
        <taxon>Cricetidae</taxon>
        <taxon>Arvicolinae</taxon>
        <taxon>Microtus</taxon>
    </lineage>
</organism>
<dbReference type="GO" id="GO:1990817">
    <property type="term" value="F:poly(A) RNA polymerase activity"/>
    <property type="evidence" value="ECO:0007669"/>
    <property type="project" value="UniProtKB-EC"/>
</dbReference>
<dbReference type="PANTHER" id="PTHR10682:SF6">
    <property type="entry name" value="POLY(A) POLYMERASE GAMMA"/>
    <property type="match status" value="1"/>
</dbReference>
<accession>A0A8J6L6F6</accession>
<comment type="similarity">
    <text evidence="4">Belongs to the poly(A) polymerase family.</text>
</comment>
<dbReference type="Gene3D" id="3.30.70.590">
    <property type="entry name" value="Poly(A) polymerase predicted RNA binding domain"/>
    <property type="match status" value="1"/>
</dbReference>
<evidence type="ECO:0000256" key="1">
    <source>
        <dbReference type="ARBA" id="ARBA00001936"/>
    </source>
</evidence>
<keyword evidence="7" id="KW-0808">Transferase</keyword>
<reference evidence="18" key="1">
    <citation type="submission" date="2020-03" db="EMBL/GenBank/DDBJ databases">
        <title>Studies in the Genomics of Life Span.</title>
        <authorList>
            <person name="Glass D."/>
        </authorList>
    </citation>
    <scope>NUCLEOTIDE SEQUENCE</scope>
    <source>
        <strain evidence="18">LTLLF</strain>
        <tissue evidence="18">Muscle</tissue>
    </source>
</reference>